<evidence type="ECO:0000313" key="3">
    <source>
        <dbReference type="Proteomes" id="UP000515917"/>
    </source>
</evidence>
<accession>A0A7G3GF47</accession>
<organism evidence="2 3">
    <name type="scientific">Iodobacter fluviatilis</name>
    <dbReference type="NCBI Taxonomy" id="537"/>
    <lineage>
        <taxon>Bacteria</taxon>
        <taxon>Pseudomonadati</taxon>
        <taxon>Pseudomonadota</taxon>
        <taxon>Betaproteobacteria</taxon>
        <taxon>Neisseriales</taxon>
        <taxon>Chitinibacteraceae</taxon>
        <taxon>Iodobacter</taxon>
    </lineage>
</organism>
<sequence>MAGIKRTHGSQARQQKEPLLDHQLLEMLAFTPNTLAGARDRAILALGFAGAFRAANWLRLSLLILNLIVWAILLQYSA</sequence>
<protein>
    <submittedName>
        <fullName evidence="2">Uncharacterized protein</fullName>
    </submittedName>
</protein>
<dbReference type="Proteomes" id="UP000515917">
    <property type="component" value="Plasmid pl1"/>
</dbReference>
<keyword evidence="3" id="KW-1185">Reference proteome</keyword>
<proteinExistence type="predicted"/>
<dbReference type="AlphaFoldDB" id="A0A7G3GF47"/>
<dbReference type="RefSeq" id="WP_130108422.1">
    <property type="nucleotide sequence ID" value="NZ_CP025783.1"/>
</dbReference>
<reference evidence="2 3" key="1">
    <citation type="submission" date="2018-01" db="EMBL/GenBank/DDBJ databases">
        <title>Genome sequence of Iodobacter sp. strain PCH194 isolated from Indian Trans-Himalaya.</title>
        <authorList>
            <person name="Kumar V."/>
            <person name="Thakur V."/>
            <person name="Kumar S."/>
            <person name="Singh D."/>
        </authorList>
    </citation>
    <scope>NUCLEOTIDE SEQUENCE [LARGE SCALE GENOMIC DNA]</scope>
    <source>
        <strain evidence="2 3">PCH194</strain>
        <plasmid evidence="2 3">pl1</plasmid>
    </source>
</reference>
<dbReference type="GeneID" id="39458638"/>
<keyword evidence="1" id="KW-0812">Transmembrane</keyword>
<evidence type="ECO:0000256" key="1">
    <source>
        <dbReference type="SAM" id="Phobius"/>
    </source>
</evidence>
<dbReference type="EMBL" id="CP025783">
    <property type="protein sequence ID" value="QBC45966.1"/>
    <property type="molecule type" value="Genomic_DNA"/>
</dbReference>
<evidence type="ECO:0000313" key="2">
    <source>
        <dbReference type="EMBL" id="QBC45966.1"/>
    </source>
</evidence>
<name>A0A7G3GF47_9NEIS</name>
<gene>
    <name evidence="2" type="ORF">C1H71_20740</name>
</gene>
<dbReference type="KEGG" id="ifl:C1H71_20740"/>
<geneLocation type="plasmid" evidence="2 3">
    <name>pl1</name>
</geneLocation>
<keyword evidence="2" id="KW-0614">Plasmid</keyword>
<feature type="transmembrane region" description="Helical" evidence="1">
    <location>
        <begin position="57"/>
        <end position="76"/>
    </location>
</feature>
<keyword evidence="1" id="KW-0472">Membrane</keyword>
<keyword evidence="1" id="KW-1133">Transmembrane helix</keyword>